<dbReference type="GO" id="GO:0003677">
    <property type="term" value="F:DNA binding"/>
    <property type="evidence" value="ECO:0007669"/>
    <property type="project" value="UniProtKB-KW"/>
</dbReference>
<evidence type="ECO:0000313" key="2">
    <source>
        <dbReference type="EMBL" id="PXX00384.1"/>
    </source>
</evidence>
<dbReference type="EMBL" id="QJJU01000034">
    <property type="protein sequence ID" value="PXX00384.1"/>
    <property type="molecule type" value="Genomic_DNA"/>
</dbReference>
<reference evidence="3" key="1">
    <citation type="submission" date="2018-05" db="EMBL/GenBank/DDBJ databases">
        <authorList>
            <person name="Deangelis K."/>
            <person name="Huntemann M."/>
            <person name="Clum A."/>
            <person name="Pillay M."/>
            <person name="Palaniappan K."/>
            <person name="Varghese N."/>
            <person name="Mikhailova N."/>
            <person name="Stamatis D."/>
            <person name="Reddy T."/>
            <person name="Daum C."/>
            <person name="Shapiro N."/>
            <person name="Ivanova N."/>
            <person name="Kyrpides N."/>
            <person name="Woyke T."/>
        </authorList>
    </citation>
    <scope>NUCLEOTIDE SEQUENCE [LARGE SCALE GENOMIC DNA]</scope>
    <source>
        <strain evidence="3">GAS496</strain>
    </source>
</reference>
<dbReference type="GO" id="GO:0006950">
    <property type="term" value="P:response to stress"/>
    <property type="evidence" value="ECO:0007669"/>
    <property type="project" value="TreeGrafter"/>
</dbReference>
<proteinExistence type="predicted"/>
<gene>
    <name evidence="2" type="ORF">C8E89_13436</name>
</gene>
<sequence>MLQVNSNPCDLKRQLIYPRDMTRRTRWLTDAEQAAWMELVRVLFTLPAALDMQLRRDCDLTQYEYLALGVLAEQPSRTMGMKSLATMTNGSLSRLSHVIKRLEAADYVRRETNSHDGRLTDAILTDAGFAKVSAPAPGHVATVRALVFDHLTGDQVAQLADILKRIRGADRSHIRQLVRTVD</sequence>
<evidence type="ECO:0000313" key="3">
    <source>
        <dbReference type="Proteomes" id="UP000247781"/>
    </source>
</evidence>
<dbReference type="SUPFAM" id="SSF46785">
    <property type="entry name" value="Winged helix' DNA-binding domain"/>
    <property type="match status" value="1"/>
</dbReference>
<dbReference type="SMART" id="SM00347">
    <property type="entry name" value="HTH_MARR"/>
    <property type="match status" value="1"/>
</dbReference>
<dbReference type="PANTHER" id="PTHR33164">
    <property type="entry name" value="TRANSCRIPTIONAL REGULATOR, MARR FAMILY"/>
    <property type="match status" value="1"/>
</dbReference>
<reference evidence="2 3" key="2">
    <citation type="submission" date="2018-06" db="EMBL/GenBank/DDBJ databases">
        <title>Sequencing of bacterial isolates from soil warming experiment in Harvard Forest, Massachusetts, USA.</title>
        <authorList>
            <person name="Deangelis K.PhD."/>
        </authorList>
    </citation>
    <scope>NUCLEOTIDE SEQUENCE [LARGE SCALE GENOMIC DNA]</scope>
    <source>
        <strain evidence="2 3">GAS496</strain>
    </source>
</reference>
<dbReference type="Proteomes" id="UP000247781">
    <property type="component" value="Unassembled WGS sequence"/>
</dbReference>
<feature type="domain" description="HTH marR-type" evidence="1">
    <location>
        <begin position="36"/>
        <end position="168"/>
    </location>
</feature>
<dbReference type="PROSITE" id="PS50995">
    <property type="entry name" value="HTH_MARR_2"/>
    <property type="match status" value="1"/>
</dbReference>
<comment type="caution">
    <text evidence="2">The sequence shown here is derived from an EMBL/GenBank/DDBJ whole genome shotgun (WGS) entry which is preliminary data.</text>
</comment>
<dbReference type="Gene3D" id="1.10.10.10">
    <property type="entry name" value="Winged helix-like DNA-binding domain superfamily/Winged helix DNA-binding domain"/>
    <property type="match status" value="1"/>
</dbReference>
<evidence type="ECO:0000259" key="1">
    <source>
        <dbReference type="PROSITE" id="PS50995"/>
    </source>
</evidence>
<keyword evidence="2" id="KW-0238">DNA-binding</keyword>
<dbReference type="GO" id="GO:0003700">
    <property type="term" value="F:DNA-binding transcription factor activity"/>
    <property type="evidence" value="ECO:0007669"/>
    <property type="project" value="InterPro"/>
</dbReference>
<protein>
    <submittedName>
        <fullName evidence="2">DNA-binding MarR family transcriptional regulator</fullName>
    </submittedName>
</protein>
<dbReference type="AlphaFoldDB" id="A0A318HC13"/>
<dbReference type="PANTHER" id="PTHR33164:SF99">
    <property type="entry name" value="MARR FAMILY REGULATORY PROTEIN"/>
    <property type="match status" value="1"/>
</dbReference>
<dbReference type="InterPro" id="IPR036388">
    <property type="entry name" value="WH-like_DNA-bd_sf"/>
</dbReference>
<name>A0A318HC13_9MYCO</name>
<dbReference type="InterPro" id="IPR000835">
    <property type="entry name" value="HTH_MarR-typ"/>
</dbReference>
<dbReference type="InterPro" id="IPR039422">
    <property type="entry name" value="MarR/SlyA-like"/>
</dbReference>
<dbReference type="InterPro" id="IPR036390">
    <property type="entry name" value="WH_DNA-bd_sf"/>
</dbReference>
<organism evidence="2 3">
    <name type="scientific">Mycolicibacterium moriokaense</name>
    <dbReference type="NCBI Taxonomy" id="39691"/>
    <lineage>
        <taxon>Bacteria</taxon>
        <taxon>Bacillati</taxon>
        <taxon>Actinomycetota</taxon>
        <taxon>Actinomycetes</taxon>
        <taxon>Mycobacteriales</taxon>
        <taxon>Mycobacteriaceae</taxon>
        <taxon>Mycolicibacterium</taxon>
    </lineage>
</organism>
<keyword evidence="3" id="KW-1185">Reference proteome</keyword>
<accession>A0A318HC13</accession>